<dbReference type="GO" id="GO:0017000">
    <property type="term" value="P:antibiotic biosynthetic process"/>
    <property type="evidence" value="ECO:0007669"/>
    <property type="project" value="UniProtKB-ARBA"/>
</dbReference>
<dbReference type="EMBL" id="JAPQKI010000005">
    <property type="protein sequence ID" value="KAJ5097986.1"/>
    <property type="molecule type" value="Genomic_DNA"/>
</dbReference>
<sequence length="131" mass="14369">MNEFDALHEPLKTGNPGGYLPAFTPELAQLVFNGLEPEEVLAFLRAMSLHGSDNYNGEIFYAAWKDIPSVYMIPSIDIIVPVLMQETMVERAAKASSVVERVLVEGAAHGVPVSQLELVIAELVKMAQRQS</sequence>
<dbReference type="Proteomes" id="UP001149074">
    <property type="component" value="Unassembled WGS sequence"/>
</dbReference>
<dbReference type="AlphaFoldDB" id="A0A9W9FD18"/>
<dbReference type="GO" id="GO:0016787">
    <property type="term" value="F:hydrolase activity"/>
    <property type="evidence" value="ECO:0007669"/>
    <property type="project" value="UniProtKB-KW"/>
</dbReference>
<gene>
    <name evidence="1" type="ORF">N7532_004987</name>
</gene>
<keyword evidence="2" id="KW-1185">Reference proteome</keyword>
<reference evidence="1" key="2">
    <citation type="journal article" date="2023" name="IMA Fungus">
        <title>Comparative genomic study of the Penicillium genus elucidates a diverse pangenome and 15 lateral gene transfer events.</title>
        <authorList>
            <person name="Petersen C."/>
            <person name="Sorensen T."/>
            <person name="Nielsen M.R."/>
            <person name="Sondergaard T.E."/>
            <person name="Sorensen J.L."/>
            <person name="Fitzpatrick D.A."/>
            <person name="Frisvad J.C."/>
            <person name="Nielsen K.L."/>
        </authorList>
    </citation>
    <scope>NUCLEOTIDE SEQUENCE</scope>
    <source>
        <strain evidence="1">IBT 30761</strain>
    </source>
</reference>
<organism evidence="1 2">
    <name type="scientific">Penicillium argentinense</name>
    <dbReference type="NCBI Taxonomy" id="1131581"/>
    <lineage>
        <taxon>Eukaryota</taxon>
        <taxon>Fungi</taxon>
        <taxon>Dikarya</taxon>
        <taxon>Ascomycota</taxon>
        <taxon>Pezizomycotina</taxon>
        <taxon>Eurotiomycetes</taxon>
        <taxon>Eurotiomycetidae</taxon>
        <taxon>Eurotiales</taxon>
        <taxon>Aspergillaceae</taxon>
        <taxon>Penicillium</taxon>
    </lineage>
</organism>
<dbReference type="OrthoDB" id="1263307at2759"/>
<proteinExistence type="predicted"/>
<accession>A0A9W9FD18</accession>
<dbReference type="SUPFAM" id="SSF53474">
    <property type="entry name" value="alpha/beta-Hydrolases"/>
    <property type="match status" value="1"/>
</dbReference>
<name>A0A9W9FD18_9EURO</name>
<keyword evidence="1" id="KW-0378">Hydrolase</keyword>
<dbReference type="GeneID" id="81356460"/>
<dbReference type="GO" id="GO:0072330">
    <property type="term" value="P:monocarboxylic acid biosynthetic process"/>
    <property type="evidence" value="ECO:0007669"/>
    <property type="project" value="UniProtKB-ARBA"/>
</dbReference>
<dbReference type="InterPro" id="IPR029058">
    <property type="entry name" value="AB_hydrolase_fold"/>
</dbReference>
<reference evidence="1" key="1">
    <citation type="submission" date="2022-11" db="EMBL/GenBank/DDBJ databases">
        <authorList>
            <person name="Petersen C."/>
        </authorList>
    </citation>
    <scope>NUCLEOTIDE SEQUENCE</scope>
    <source>
        <strain evidence="1">IBT 30761</strain>
    </source>
</reference>
<comment type="caution">
    <text evidence="1">The sequence shown here is derived from an EMBL/GenBank/DDBJ whole genome shotgun (WGS) entry which is preliminary data.</text>
</comment>
<evidence type="ECO:0000313" key="1">
    <source>
        <dbReference type="EMBL" id="KAJ5097986.1"/>
    </source>
</evidence>
<dbReference type="RefSeq" id="XP_056473640.1">
    <property type="nucleotide sequence ID" value="XM_056617481.1"/>
</dbReference>
<dbReference type="Gene3D" id="3.40.50.1820">
    <property type="entry name" value="alpha/beta hydrolase"/>
    <property type="match status" value="1"/>
</dbReference>
<evidence type="ECO:0000313" key="2">
    <source>
        <dbReference type="Proteomes" id="UP001149074"/>
    </source>
</evidence>
<protein>
    <submittedName>
        <fullName evidence="1">Alpha/beta hydrolase fold-1</fullName>
    </submittedName>
</protein>